<keyword evidence="1" id="KW-0378">Hydrolase</keyword>
<protein>
    <submittedName>
        <fullName evidence="1">ATP-dependent DNA helicase</fullName>
    </submittedName>
</protein>
<dbReference type="GO" id="GO:0004386">
    <property type="term" value="F:helicase activity"/>
    <property type="evidence" value="ECO:0007669"/>
    <property type="project" value="UniProtKB-KW"/>
</dbReference>
<sequence length="167" mass="18141">PAPDDVAPAATLLDGLMAPVDKTPNPSEVFLRHLRAQVLARARGSDRSGKAAQHATALECDLHPIGDDLSGAARGLGRALSTLADPLRVLARRLHERLDEDADTLDSASRGRIEAAIRTLHRRALSRLDGWVAMLEAVDAPRPDGMTPTWVDFIRLDRREGQRAGEH</sequence>
<keyword evidence="2" id="KW-1185">Reference proteome</keyword>
<feature type="non-terminal residue" evidence="1">
    <location>
        <position position="167"/>
    </location>
</feature>
<keyword evidence="1" id="KW-0067">ATP-binding</keyword>
<evidence type="ECO:0000313" key="1">
    <source>
        <dbReference type="EMBL" id="NVN42274.1"/>
    </source>
</evidence>
<gene>
    <name evidence="1" type="ORF">HUK82_17145</name>
</gene>
<keyword evidence="1" id="KW-0547">Nucleotide-binding</keyword>
<accession>A0A850PDP1</accession>
<name>A0A850PDP1_9PROT</name>
<proteinExistence type="predicted"/>
<dbReference type="EMBL" id="JABXXR010000374">
    <property type="protein sequence ID" value="NVN42274.1"/>
    <property type="molecule type" value="Genomic_DNA"/>
</dbReference>
<comment type="caution">
    <text evidence="1">The sequence shown here is derived from an EMBL/GenBank/DDBJ whole genome shotgun (WGS) entry which is preliminary data.</text>
</comment>
<reference evidence="1 2" key="1">
    <citation type="submission" date="2020-06" db="EMBL/GenBank/DDBJ databases">
        <title>Description of novel acetic acid bacteria.</title>
        <authorList>
            <person name="Sombolestani A."/>
        </authorList>
    </citation>
    <scope>NUCLEOTIDE SEQUENCE [LARGE SCALE GENOMIC DNA]</scope>
    <source>
        <strain evidence="1 2">LMG 27010</strain>
    </source>
</reference>
<keyword evidence="1" id="KW-0347">Helicase</keyword>
<evidence type="ECO:0000313" key="2">
    <source>
        <dbReference type="Proteomes" id="UP000585665"/>
    </source>
</evidence>
<dbReference type="AlphaFoldDB" id="A0A850PDP1"/>
<organism evidence="1 2">
    <name type="scientific">Ameyamaea chiangmaiensis</name>
    <dbReference type="NCBI Taxonomy" id="442969"/>
    <lineage>
        <taxon>Bacteria</taxon>
        <taxon>Pseudomonadati</taxon>
        <taxon>Pseudomonadota</taxon>
        <taxon>Alphaproteobacteria</taxon>
        <taxon>Acetobacterales</taxon>
        <taxon>Acetobacteraceae</taxon>
        <taxon>Ameyamaea</taxon>
    </lineage>
</organism>
<feature type="non-terminal residue" evidence="1">
    <location>
        <position position="1"/>
    </location>
</feature>
<dbReference type="Proteomes" id="UP000585665">
    <property type="component" value="Unassembled WGS sequence"/>
</dbReference>